<evidence type="ECO:0000313" key="8">
    <source>
        <dbReference type="EMBL" id="KAE8754370.1"/>
    </source>
</evidence>
<dbReference type="CDD" id="cd00801">
    <property type="entry name" value="INT_P4_C"/>
    <property type="match status" value="1"/>
</dbReference>
<evidence type="ECO:0000256" key="3">
    <source>
        <dbReference type="ARBA" id="ARBA00023125"/>
    </source>
</evidence>
<dbReference type="InterPro" id="IPR002104">
    <property type="entry name" value="Integrase_catalytic"/>
</dbReference>
<reference evidence="8 9" key="1">
    <citation type="journal article" date="2020" name="Int. J. Syst. Evol. Microbiol.">
        <title>Paraburkholderia madseniana sp. nov., a phenolic acid-degrading bacterium isolated from acidic forest soil.</title>
        <authorList>
            <person name="Wilhelm R.C."/>
            <person name="Murphy S.J.L."/>
            <person name="Feriancek N.M."/>
            <person name="Karasz D.C."/>
            <person name="DeRito C.M."/>
            <person name="Newman J.D."/>
            <person name="Buckley D.H."/>
        </authorList>
    </citation>
    <scope>NUCLEOTIDE SEQUENCE [LARGE SCALE GENOMIC DNA]</scope>
    <source>
        <strain evidence="8 9">RP11</strain>
    </source>
</reference>
<dbReference type="AlphaFoldDB" id="A0A6N6W489"/>
<dbReference type="InterPro" id="IPR053876">
    <property type="entry name" value="Phage_int_M"/>
</dbReference>
<keyword evidence="2" id="KW-0229">DNA integration</keyword>
<dbReference type="EMBL" id="VOSW01000131">
    <property type="protein sequence ID" value="KAE8754370.1"/>
    <property type="molecule type" value="Genomic_DNA"/>
</dbReference>
<dbReference type="Pfam" id="PF22022">
    <property type="entry name" value="Phage_int_M"/>
    <property type="match status" value="1"/>
</dbReference>
<dbReference type="OrthoDB" id="9775880at2"/>
<dbReference type="PROSITE" id="PS51898">
    <property type="entry name" value="TYR_RECOMBINASE"/>
    <property type="match status" value="1"/>
</dbReference>
<comment type="similarity">
    <text evidence="1">Belongs to the 'phage' integrase family.</text>
</comment>
<protein>
    <submittedName>
        <fullName evidence="8">DUF4102 domain-containing protein</fullName>
    </submittedName>
</protein>
<dbReference type="GO" id="GO:0006310">
    <property type="term" value="P:DNA recombination"/>
    <property type="evidence" value="ECO:0007669"/>
    <property type="project" value="UniProtKB-KW"/>
</dbReference>
<gene>
    <name evidence="8" type="ORF">FSO04_40085</name>
</gene>
<proteinExistence type="inferred from homology"/>
<evidence type="ECO:0000256" key="2">
    <source>
        <dbReference type="ARBA" id="ARBA00022908"/>
    </source>
</evidence>
<dbReference type="PANTHER" id="PTHR30629:SF2">
    <property type="entry name" value="PROPHAGE INTEGRASE INTS-RELATED"/>
    <property type="match status" value="1"/>
</dbReference>
<name>A0A6N6W489_9BURK</name>
<accession>A0A6N6W489</accession>
<organism evidence="8 9">
    <name type="scientific">Paraburkholderia madseniana</name>
    <dbReference type="NCBI Taxonomy" id="2599607"/>
    <lineage>
        <taxon>Bacteria</taxon>
        <taxon>Pseudomonadati</taxon>
        <taxon>Pseudomonadota</taxon>
        <taxon>Betaproteobacteria</taxon>
        <taxon>Burkholderiales</taxon>
        <taxon>Burkholderiaceae</taxon>
        <taxon>Paraburkholderia</taxon>
    </lineage>
</organism>
<evidence type="ECO:0000259" key="6">
    <source>
        <dbReference type="PROSITE" id="PS51898"/>
    </source>
</evidence>
<dbReference type="PANTHER" id="PTHR30629">
    <property type="entry name" value="PROPHAGE INTEGRASE"/>
    <property type="match status" value="1"/>
</dbReference>
<dbReference type="Pfam" id="PF00589">
    <property type="entry name" value="Phage_integrase"/>
    <property type="match status" value="1"/>
</dbReference>
<dbReference type="Gene3D" id="1.10.150.130">
    <property type="match status" value="1"/>
</dbReference>
<dbReference type="GO" id="GO:0015074">
    <property type="term" value="P:DNA integration"/>
    <property type="evidence" value="ECO:0007669"/>
    <property type="project" value="UniProtKB-KW"/>
</dbReference>
<evidence type="ECO:0000259" key="7">
    <source>
        <dbReference type="PROSITE" id="PS51900"/>
    </source>
</evidence>
<dbReference type="InterPro" id="IPR025166">
    <property type="entry name" value="Integrase_DNA_bind_dom"/>
</dbReference>
<dbReference type="InterPro" id="IPR050808">
    <property type="entry name" value="Phage_Integrase"/>
</dbReference>
<evidence type="ECO:0000256" key="4">
    <source>
        <dbReference type="ARBA" id="ARBA00023172"/>
    </source>
</evidence>
<dbReference type="InterPro" id="IPR010998">
    <property type="entry name" value="Integrase_recombinase_N"/>
</dbReference>
<feature type="domain" description="Tyr recombinase" evidence="6">
    <location>
        <begin position="207"/>
        <end position="399"/>
    </location>
</feature>
<dbReference type="SUPFAM" id="SSF56349">
    <property type="entry name" value="DNA breaking-rejoining enzymes"/>
    <property type="match status" value="1"/>
</dbReference>
<dbReference type="InterPro" id="IPR013762">
    <property type="entry name" value="Integrase-like_cat_sf"/>
</dbReference>
<dbReference type="InterPro" id="IPR044068">
    <property type="entry name" value="CB"/>
</dbReference>
<evidence type="ECO:0000256" key="5">
    <source>
        <dbReference type="PROSITE-ProRule" id="PRU01248"/>
    </source>
</evidence>
<dbReference type="GO" id="GO:0003677">
    <property type="term" value="F:DNA binding"/>
    <property type="evidence" value="ECO:0007669"/>
    <property type="project" value="UniProtKB-UniRule"/>
</dbReference>
<dbReference type="InterPro" id="IPR011010">
    <property type="entry name" value="DNA_brk_join_enz"/>
</dbReference>
<dbReference type="Gene3D" id="3.30.160.390">
    <property type="entry name" value="Integrase, DNA-binding domain"/>
    <property type="match status" value="1"/>
</dbReference>
<feature type="domain" description="Core-binding (CB)" evidence="7">
    <location>
        <begin position="98"/>
        <end position="181"/>
    </location>
</feature>
<dbReference type="PROSITE" id="PS51900">
    <property type="entry name" value="CB"/>
    <property type="match status" value="1"/>
</dbReference>
<dbReference type="Pfam" id="PF13356">
    <property type="entry name" value="Arm-DNA-bind_3"/>
    <property type="match status" value="1"/>
</dbReference>
<comment type="caution">
    <text evidence="8">The sequence shown here is derived from an EMBL/GenBank/DDBJ whole genome shotgun (WGS) entry which is preliminary data.</text>
</comment>
<dbReference type="Proteomes" id="UP000463700">
    <property type="component" value="Unassembled WGS sequence"/>
</dbReference>
<sequence length="431" mass="49491">MGLLTDRQIQFASHRPNEYFLSDGDGLYLRVRPTRKVWVYRYKQDGREVKLGLGRYPVVSLAVARQKARLLAEKRASGIDPKQDRRSIQERERVERLNTFQLVALAWHAQAKKDRAWSDDYADKVLRALELHVFPWLGRHPMPSVVQTEVVRCLHRIRDRGHLETAQRIRGYVREVYQYAADTGVLESAQNFMTSSTGGLPAPRERSYAAITDPERLGQLIRDIRGYKGNIITRAALQLAPIVFQRPGQLRFAYWEDMALDAGIWTCPPEKMKIREWRKQDSRTPPHLVPLPRQAVEILRDIFPLTGPIGPVFRSMARRSEGSRCMSENTINSALRTLGYDTREDITGHGFRATARTLIREYLGWDPDVIERHLAHGSDEELGDSYDRATLLEQRRHMVQAWADLLDALAGGKVAVPVRKFGKMQADFITE</sequence>
<dbReference type="InterPro" id="IPR038488">
    <property type="entry name" value="Integrase_DNA-bd_sf"/>
</dbReference>
<keyword evidence="4" id="KW-0233">DNA recombination</keyword>
<keyword evidence="3 5" id="KW-0238">DNA-binding</keyword>
<evidence type="ECO:0000256" key="1">
    <source>
        <dbReference type="ARBA" id="ARBA00008857"/>
    </source>
</evidence>
<evidence type="ECO:0000313" key="9">
    <source>
        <dbReference type="Proteomes" id="UP000463700"/>
    </source>
</evidence>
<dbReference type="Gene3D" id="1.10.443.10">
    <property type="entry name" value="Intergrase catalytic core"/>
    <property type="match status" value="1"/>
</dbReference>